<proteinExistence type="predicted"/>
<accession>A0AAV7VPM9</accession>
<dbReference type="AlphaFoldDB" id="A0AAV7VPM9"/>
<name>A0AAV7VPM9_PLEWA</name>
<evidence type="ECO:0000313" key="1">
    <source>
        <dbReference type="EMBL" id="KAJ1202029.1"/>
    </source>
</evidence>
<evidence type="ECO:0000313" key="2">
    <source>
        <dbReference type="Proteomes" id="UP001066276"/>
    </source>
</evidence>
<sequence length="92" mass="10392">MSVRTNSVVPRWSPSLRVRGPPLQRTDECPALREVRPRFMPLHAGVSIRAASYQDGVWAKECIAPLYSALMSVPRCEKCDQDLCTSGHEYPY</sequence>
<keyword evidence="2" id="KW-1185">Reference proteome</keyword>
<dbReference type="EMBL" id="JANPWB010000003">
    <property type="protein sequence ID" value="KAJ1202029.1"/>
    <property type="molecule type" value="Genomic_DNA"/>
</dbReference>
<dbReference type="Proteomes" id="UP001066276">
    <property type="component" value="Chromosome 2_1"/>
</dbReference>
<protein>
    <submittedName>
        <fullName evidence="1">Uncharacterized protein</fullName>
    </submittedName>
</protein>
<gene>
    <name evidence="1" type="ORF">NDU88_005832</name>
</gene>
<reference evidence="1" key="1">
    <citation type="journal article" date="2022" name="bioRxiv">
        <title>Sequencing and chromosome-scale assembly of the giantPleurodeles waltlgenome.</title>
        <authorList>
            <person name="Brown T."/>
            <person name="Elewa A."/>
            <person name="Iarovenko S."/>
            <person name="Subramanian E."/>
            <person name="Araus A.J."/>
            <person name="Petzold A."/>
            <person name="Susuki M."/>
            <person name="Suzuki K.-i.T."/>
            <person name="Hayashi T."/>
            <person name="Toyoda A."/>
            <person name="Oliveira C."/>
            <person name="Osipova E."/>
            <person name="Leigh N.D."/>
            <person name="Simon A."/>
            <person name="Yun M.H."/>
        </authorList>
    </citation>
    <scope>NUCLEOTIDE SEQUENCE</scope>
    <source>
        <strain evidence="1">20211129_DDA</strain>
        <tissue evidence="1">Liver</tissue>
    </source>
</reference>
<organism evidence="1 2">
    <name type="scientific">Pleurodeles waltl</name>
    <name type="common">Iberian ribbed newt</name>
    <dbReference type="NCBI Taxonomy" id="8319"/>
    <lineage>
        <taxon>Eukaryota</taxon>
        <taxon>Metazoa</taxon>
        <taxon>Chordata</taxon>
        <taxon>Craniata</taxon>
        <taxon>Vertebrata</taxon>
        <taxon>Euteleostomi</taxon>
        <taxon>Amphibia</taxon>
        <taxon>Batrachia</taxon>
        <taxon>Caudata</taxon>
        <taxon>Salamandroidea</taxon>
        <taxon>Salamandridae</taxon>
        <taxon>Pleurodelinae</taxon>
        <taxon>Pleurodeles</taxon>
    </lineage>
</organism>
<comment type="caution">
    <text evidence="1">The sequence shown here is derived from an EMBL/GenBank/DDBJ whole genome shotgun (WGS) entry which is preliminary data.</text>
</comment>